<keyword evidence="1" id="KW-0812">Transmembrane</keyword>
<dbReference type="RefSeq" id="WP_123696717.1">
    <property type="nucleotide sequence ID" value="NZ_RKHJ01000001.1"/>
</dbReference>
<gene>
    <name evidence="2" type="ORF">EDD26_1018</name>
</gene>
<organism evidence="2 3">
    <name type="scientific">Agrococcus jenensis</name>
    <dbReference type="NCBI Taxonomy" id="46353"/>
    <lineage>
        <taxon>Bacteria</taxon>
        <taxon>Bacillati</taxon>
        <taxon>Actinomycetota</taxon>
        <taxon>Actinomycetes</taxon>
        <taxon>Micrococcales</taxon>
        <taxon>Microbacteriaceae</taxon>
        <taxon>Agrococcus</taxon>
    </lineage>
</organism>
<accession>A0A3N2ARH3</accession>
<dbReference type="OrthoDB" id="9810847at2"/>
<keyword evidence="1" id="KW-0472">Membrane</keyword>
<reference evidence="2 3" key="1">
    <citation type="submission" date="2018-11" db="EMBL/GenBank/DDBJ databases">
        <title>Sequencing the genomes of 1000 actinobacteria strains.</title>
        <authorList>
            <person name="Klenk H.-P."/>
        </authorList>
    </citation>
    <scope>NUCLEOTIDE SEQUENCE [LARGE SCALE GENOMIC DNA]</scope>
    <source>
        <strain evidence="2 3">DSM 9580</strain>
    </source>
</reference>
<evidence type="ECO:0000313" key="3">
    <source>
        <dbReference type="Proteomes" id="UP000275456"/>
    </source>
</evidence>
<dbReference type="EMBL" id="RKHJ01000001">
    <property type="protein sequence ID" value="ROR65649.1"/>
    <property type="molecule type" value="Genomic_DNA"/>
</dbReference>
<name>A0A3N2ARH3_9MICO</name>
<feature type="transmembrane region" description="Helical" evidence="1">
    <location>
        <begin position="32"/>
        <end position="53"/>
    </location>
</feature>
<dbReference type="PANTHER" id="PTHR37309">
    <property type="entry name" value="SLR0284 PROTEIN"/>
    <property type="match status" value="1"/>
</dbReference>
<evidence type="ECO:0000313" key="2">
    <source>
        <dbReference type="EMBL" id="ROR65649.1"/>
    </source>
</evidence>
<dbReference type="InterPro" id="IPR007165">
    <property type="entry name" value="Phage_holin_4_2"/>
</dbReference>
<evidence type="ECO:0000256" key="1">
    <source>
        <dbReference type="SAM" id="Phobius"/>
    </source>
</evidence>
<keyword evidence="1" id="KW-1133">Transmembrane helix</keyword>
<dbReference type="Pfam" id="PF04020">
    <property type="entry name" value="Phage_holin_4_2"/>
    <property type="match status" value="1"/>
</dbReference>
<dbReference type="PANTHER" id="PTHR37309:SF1">
    <property type="entry name" value="SLR0284 PROTEIN"/>
    <property type="match status" value="1"/>
</dbReference>
<keyword evidence="3" id="KW-1185">Reference proteome</keyword>
<dbReference type="Proteomes" id="UP000275456">
    <property type="component" value="Unassembled WGS sequence"/>
</dbReference>
<dbReference type="AlphaFoldDB" id="A0A3N2ARH3"/>
<comment type="caution">
    <text evidence="2">The sequence shown here is derived from an EMBL/GenBank/DDBJ whole genome shotgun (WGS) entry which is preliminary data.</text>
</comment>
<feature type="transmembrane region" description="Helical" evidence="1">
    <location>
        <begin position="65"/>
        <end position="89"/>
    </location>
</feature>
<protein>
    <submittedName>
        <fullName evidence="2">Putative membrane protein</fullName>
    </submittedName>
</protein>
<sequence>MRFLLRVAFTAVAIWLVTLFVPGISIDSIGSAWWEVALTTLGVALVFAIVNATIGNLIRIVAFPLYILTIGIVALFVNAFLLMIVHWLSQLVGYGIEVESFWWGMLAAVCIAFLTWFITIVTRPIFGKERPRER</sequence>
<proteinExistence type="predicted"/>
<feature type="transmembrane region" description="Helical" evidence="1">
    <location>
        <begin position="101"/>
        <end position="126"/>
    </location>
</feature>
<feature type="transmembrane region" description="Helical" evidence="1">
    <location>
        <begin position="7"/>
        <end position="26"/>
    </location>
</feature>